<dbReference type="GeneID" id="111123389"/>
<dbReference type="SUPFAM" id="SSF141086">
    <property type="entry name" value="Agglutinin HPA-like"/>
    <property type="match status" value="1"/>
</dbReference>
<evidence type="ECO:0000313" key="4">
    <source>
        <dbReference type="RefSeq" id="XP_022321398.1"/>
    </source>
</evidence>
<dbReference type="OrthoDB" id="6176842at2759"/>
<reference evidence="4" key="1">
    <citation type="submission" date="2025-08" db="UniProtKB">
        <authorList>
            <consortium name="RefSeq"/>
        </authorList>
    </citation>
    <scope>IDENTIFICATION</scope>
    <source>
        <tissue evidence="4">Whole sample</tissue>
    </source>
</reference>
<dbReference type="InterPro" id="IPR037221">
    <property type="entry name" value="H-type_lectin_dom_sf"/>
</dbReference>
<name>A0A8B8CZZ8_CRAVI</name>
<keyword evidence="1" id="KW-0732">Signal</keyword>
<gene>
    <name evidence="4" type="primary">LOC111123389</name>
</gene>
<proteinExistence type="predicted"/>
<dbReference type="InterPro" id="IPR019019">
    <property type="entry name" value="H-type_lectin_domain"/>
</dbReference>
<evidence type="ECO:0000256" key="1">
    <source>
        <dbReference type="SAM" id="SignalP"/>
    </source>
</evidence>
<dbReference type="GO" id="GO:0007155">
    <property type="term" value="P:cell adhesion"/>
    <property type="evidence" value="ECO:0007669"/>
    <property type="project" value="InterPro"/>
</dbReference>
<dbReference type="KEGG" id="cvn:111123389"/>
<accession>A0A8B8CZZ8</accession>
<protein>
    <submittedName>
        <fullName evidence="4">Uncharacterized protein LOC111123389</fullName>
    </submittedName>
</protein>
<organism evidence="3 4">
    <name type="scientific">Crassostrea virginica</name>
    <name type="common">Eastern oyster</name>
    <dbReference type="NCBI Taxonomy" id="6565"/>
    <lineage>
        <taxon>Eukaryota</taxon>
        <taxon>Metazoa</taxon>
        <taxon>Spiralia</taxon>
        <taxon>Lophotrochozoa</taxon>
        <taxon>Mollusca</taxon>
        <taxon>Bivalvia</taxon>
        <taxon>Autobranchia</taxon>
        <taxon>Pteriomorphia</taxon>
        <taxon>Ostreida</taxon>
        <taxon>Ostreoidea</taxon>
        <taxon>Ostreidae</taxon>
        <taxon>Crassostrea</taxon>
    </lineage>
</organism>
<dbReference type="RefSeq" id="XP_022321398.1">
    <property type="nucleotide sequence ID" value="XM_022465690.1"/>
</dbReference>
<dbReference type="GO" id="GO:0030246">
    <property type="term" value="F:carbohydrate binding"/>
    <property type="evidence" value="ECO:0007669"/>
    <property type="project" value="InterPro"/>
</dbReference>
<feature type="domain" description="H-type lectin" evidence="2">
    <location>
        <begin position="49"/>
        <end position="113"/>
    </location>
</feature>
<evidence type="ECO:0000259" key="2">
    <source>
        <dbReference type="Pfam" id="PF09458"/>
    </source>
</evidence>
<sequence>MKKSQAHKSLFLAAFILTLNFLPRPTTARCESGEVNEYEYPKSPFPVNRTIDFQQPFAAKPSIMYGITMLDMNYAENKRAKIKLLRSDPASFTVWLGTMHDTKLYGLGMRWMACD</sequence>
<dbReference type="Gene3D" id="2.60.40.2080">
    <property type="match status" value="1"/>
</dbReference>
<feature type="signal peptide" evidence="1">
    <location>
        <begin position="1"/>
        <end position="28"/>
    </location>
</feature>
<dbReference type="Proteomes" id="UP000694844">
    <property type="component" value="Chromosome 3"/>
</dbReference>
<keyword evidence="3" id="KW-1185">Reference proteome</keyword>
<dbReference type="AlphaFoldDB" id="A0A8B8CZZ8"/>
<dbReference type="Pfam" id="PF09458">
    <property type="entry name" value="H_lectin"/>
    <property type="match status" value="1"/>
</dbReference>
<feature type="chain" id="PRO_5034595012" evidence="1">
    <location>
        <begin position="29"/>
        <end position="115"/>
    </location>
</feature>
<evidence type="ECO:0000313" key="3">
    <source>
        <dbReference type="Proteomes" id="UP000694844"/>
    </source>
</evidence>